<dbReference type="CDD" id="cd00519">
    <property type="entry name" value="Lipase_3"/>
    <property type="match status" value="1"/>
</dbReference>
<name>A0ABY8TPV6_TETOB</name>
<organism evidence="2 3">
    <name type="scientific">Tetradesmus obliquus</name>
    <name type="common">Green alga</name>
    <name type="synonym">Acutodesmus obliquus</name>
    <dbReference type="NCBI Taxonomy" id="3088"/>
    <lineage>
        <taxon>Eukaryota</taxon>
        <taxon>Viridiplantae</taxon>
        <taxon>Chlorophyta</taxon>
        <taxon>core chlorophytes</taxon>
        <taxon>Chlorophyceae</taxon>
        <taxon>CS clade</taxon>
        <taxon>Sphaeropleales</taxon>
        <taxon>Scenedesmaceae</taxon>
        <taxon>Tetradesmus</taxon>
    </lineage>
</organism>
<evidence type="ECO:0000313" key="3">
    <source>
        <dbReference type="Proteomes" id="UP001244341"/>
    </source>
</evidence>
<feature type="domain" description="Fungal lipase-type" evidence="1">
    <location>
        <begin position="181"/>
        <end position="310"/>
    </location>
</feature>
<sequence length="600" mass="64401">MATEKPAYEPTTEFGKRNPHLAALVPDAIENAVDALLPDKFEAFLDRRCERAYYKYQTFRTDVQEGIGEVAGVLFRVAKYAYEKFHIHDLVFGVYHLALHHSTVDAVDAVEGSRVDDPALIDYLIQATDAAAAAYCPSRKELCEAAGITDADLLLLEPQTTTTRPAYAVWVDAPNKRLVWGFRGTTDLNDMLTDACASCEPYLDGYAHWGMLQAAQWFAQNELARVRGFLDQHPGYEMLLVGHSLGAGTAAMLAHLIKHDPEAAKVMAGVKFSAVGVATPAVLTEALAAGCSDYVTSVVLMHDVVPRFSIHNVFAMKEEMDATKWGDILAGTLKDWAVPDVIENSATYKRLAASSKKHARSMRGAVAQWWLGMSSWTVSMLHFYGILKPNPAAKQDGKGPATNMKQAAAATAEAARAAMGDAQVVAAAVGGVQESLANVAKEDVHEVFAPGRLFFIKRLDKYKGRAKYGNMTHRCALCEDDSCIPTPHSEHDHAAADTSAASSEAAATAAGAAAAADAKIAAGTGGSAGSTAAAAAEQSGKQADAKTVQEFYPGAQFELIEAAPQQRFKRIVLRETCLMDHLCGGYVQGLNYALNKAKGK</sequence>
<evidence type="ECO:0000259" key="1">
    <source>
        <dbReference type="Pfam" id="PF01764"/>
    </source>
</evidence>
<reference evidence="2 3" key="1">
    <citation type="submission" date="2023-05" db="EMBL/GenBank/DDBJ databases">
        <title>A 100% complete, gapless, phased diploid assembly of the Scenedesmus obliquus UTEX 3031 genome.</title>
        <authorList>
            <person name="Biondi T.C."/>
            <person name="Hanschen E.R."/>
            <person name="Kwon T."/>
            <person name="Eng W."/>
            <person name="Kruse C.P.S."/>
            <person name="Koehler S.I."/>
            <person name="Kunde Y."/>
            <person name="Gleasner C.D."/>
            <person name="You Mak K.T."/>
            <person name="Polle J."/>
            <person name="Hovde B.T."/>
            <person name="Starkenburg S.R."/>
        </authorList>
    </citation>
    <scope>NUCLEOTIDE SEQUENCE [LARGE SCALE GENOMIC DNA]</scope>
    <source>
        <strain evidence="2 3">DOE0152z</strain>
    </source>
</reference>
<keyword evidence="3" id="KW-1185">Reference proteome</keyword>
<accession>A0ABY8TPV6</accession>
<proteinExistence type="predicted"/>
<evidence type="ECO:0000313" key="2">
    <source>
        <dbReference type="EMBL" id="WIA11152.1"/>
    </source>
</evidence>
<dbReference type="EMBL" id="CP126209">
    <property type="protein sequence ID" value="WIA11152.1"/>
    <property type="molecule type" value="Genomic_DNA"/>
</dbReference>
<dbReference type="Proteomes" id="UP001244341">
    <property type="component" value="Chromosome 2b"/>
</dbReference>
<dbReference type="InterPro" id="IPR002921">
    <property type="entry name" value="Fungal_lipase-type"/>
</dbReference>
<dbReference type="PANTHER" id="PTHR47418">
    <property type="entry name" value="ALPHA/BETA-HYDROLASES SUPERFAMILY PROTEIN"/>
    <property type="match status" value="1"/>
</dbReference>
<dbReference type="SUPFAM" id="SSF53474">
    <property type="entry name" value="alpha/beta-Hydrolases"/>
    <property type="match status" value="1"/>
</dbReference>
<dbReference type="Pfam" id="PF01764">
    <property type="entry name" value="Lipase_3"/>
    <property type="match status" value="1"/>
</dbReference>
<dbReference type="Gene3D" id="3.40.50.1820">
    <property type="entry name" value="alpha/beta hydrolase"/>
    <property type="match status" value="1"/>
</dbReference>
<dbReference type="InterPro" id="IPR029058">
    <property type="entry name" value="AB_hydrolase_fold"/>
</dbReference>
<protein>
    <recommendedName>
        <fullName evidence="1">Fungal lipase-type domain-containing protein</fullName>
    </recommendedName>
</protein>
<gene>
    <name evidence="2" type="ORF">OEZ85_011291</name>
</gene>